<evidence type="ECO:0000313" key="3">
    <source>
        <dbReference type="Proteomes" id="UP000076727"/>
    </source>
</evidence>
<proteinExistence type="predicted"/>
<accession>A0A165PX14</accession>
<name>A0A165PX14_9APHY</name>
<keyword evidence="3" id="KW-1185">Reference proteome</keyword>
<reference evidence="2 3" key="1">
    <citation type="journal article" date="2016" name="Mol. Biol. Evol.">
        <title>Comparative Genomics of Early-Diverging Mushroom-Forming Fungi Provides Insights into the Origins of Lignocellulose Decay Capabilities.</title>
        <authorList>
            <person name="Nagy L.G."/>
            <person name="Riley R."/>
            <person name="Tritt A."/>
            <person name="Adam C."/>
            <person name="Daum C."/>
            <person name="Floudas D."/>
            <person name="Sun H."/>
            <person name="Yadav J.S."/>
            <person name="Pangilinan J."/>
            <person name="Larsson K.H."/>
            <person name="Matsuura K."/>
            <person name="Barry K."/>
            <person name="Labutti K."/>
            <person name="Kuo R."/>
            <person name="Ohm R.A."/>
            <person name="Bhattacharya S.S."/>
            <person name="Shirouzu T."/>
            <person name="Yoshinaga Y."/>
            <person name="Martin F.M."/>
            <person name="Grigoriev I.V."/>
            <person name="Hibbett D.S."/>
        </authorList>
    </citation>
    <scope>NUCLEOTIDE SEQUENCE [LARGE SCALE GENOMIC DNA]</scope>
    <source>
        <strain evidence="2 3">L-15889</strain>
    </source>
</reference>
<protein>
    <submittedName>
        <fullName evidence="2">Uncharacterized protein</fullName>
    </submittedName>
</protein>
<dbReference type="EMBL" id="KV429064">
    <property type="protein sequence ID" value="KZT68726.1"/>
    <property type="molecule type" value="Genomic_DNA"/>
</dbReference>
<dbReference type="STRING" id="1314783.A0A165PX14"/>
<dbReference type="AlphaFoldDB" id="A0A165PX14"/>
<feature type="region of interest" description="Disordered" evidence="1">
    <location>
        <begin position="252"/>
        <end position="285"/>
    </location>
</feature>
<evidence type="ECO:0000313" key="2">
    <source>
        <dbReference type="EMBL" id="KZT68726.1"/>
    </source>
</evidence>
<evidence type="ECO:0000256" key="1">
    <source>
        <dbReference type="SAM" id="MobiDB-lite"/>
    </source>
</evidence>
<gene>
    <name evidence="2" type="ORF">DAEQUDRAFT_811969</name>
</gene>
<organism evidence="2 3">
    <name type="scientific">Daedalea quercina L-15889</name>
    <dbReference type="NCBI Taxonomy" id="1314783"/>
    <lineage>
        <taxon>Eukaryota</taxon>
        <taxon>Fungi</taxon>
        <taxon>Dikarya</taxon>
        <taxon>Basidiomycota</taxon>
        <taxon>Agaricomycotina</taxon>
        <taxon>Agaricomycetes</taxon>
        <taxon>Polyporales</taxon>
        <taxon>Fomitopsis</taxon>
    </lineage>
</organism>
<dbReference type="Proteomes" id="UP000076727">
    <property type="component" value="Unassembled WGS sequence"/>
</dbReference>
<dbReference type="OrthoDB" id="2802553at2759"/>
<sequence length="313" mass="34845">MSLLYHLRTTLHTLRLRLSFMSDIHLNRLLAPYGEGSSTVDHTYAIDSLESMYINGNPRIHDCIISEIALWKMKAVPNHEFLMASVEYNGHVIGALHIERTVLPTENRSVNASSVSVASSSSSAQHFAHDPIIICSTDNVDHHTASAEMIAYHIPAGTSPLHVSSVVAACAVLNKAFPMYDIFKNQCYWYAGLAFRLLAGNGNVQRPKNTGQRAGEVAKFFSVMKEPKLDEHAKEFRPLYVEKLQAIEHEVTEKRRKDSDAADKADAERRAKEAERRADQSDRRAAELELELQKLKELYQGASATASQGLSTA</sequence>